<evidence type="ECO:0000313" key="2">
    <source>
        <dbReference type="EMBL" id="MFC4539270.1"/>
    </source>
</evidence>
<evidence type="ECO:0000313" key="3">
    <source>
        <dbReference type="Proteomes" id="UP001596030"/>
    </source>
</evidence>
<keyword evidence="1" id="KW-0472">Membrane</keyword>
<dbReference type="Proteomes" id="UP001596030">
    <property type="component" value="Unassembled WGS sequence"/>
</dbReference>
<feature type="transmembrane region" description="Helical" evidence="1">
    <location>
        <begin position="34"/>
        <end position="60"/>
    </location>
</feature>
<comment type="caution">
    <text evidence="2">The sequence shown here is derived from an EMBL/GenBank/DDBJ whole genome shotgun (WGS) entry which is preliminary data.</text>
</comment>
<evidence type="ECO:0000256" key="1">
    <source>
        <dbReference type="SAM" id="Phobius"/>
    </source>
</evidence>
<organism evidence="2 3">
    <name type="scientific">Chromohalobacter sarecensis</name>
    <dbReference type="NCBI Taxonomy" id="245294"/>
    <lineage>
        <taxon>Bacteria</taxon>
        <taxon>Pseudomonadati</taxon>
        <taxon>Pseudomonadota</taxon>
        <taxon>Gammaproteobacteria</taxon>
        <taxon>Oceanospirillales</taxon>
        <taxon>Halomonadaceae</taxon>
        <taxon>Chromohalobacter</taxon>
    </lineage>
</organism>
<keyword evidence="3" id="KW-1185">Reference proteome</keyword>
<gene>
    <name evidence="2" type="ORF">ACFO0U_10820</name>
</gene>
<keyword evidence="1" id="KW-0812">Transmembrane</keyword>
<proteinExistence type="predicted"/>
<protein>
    <recommendedName>
        <fullName evidence="4">DUF4381 domain-containing protein</fullName>
    </recommendedName>
</protein>
<reference evidence="3" key="1">
    <citation type="journal article" date="2019" name="Int. J. Syst. Evol. Microbiol.">
        <title>The Global Catalogue of Microorganisms (GCM) 10K type strain sequencing project: providing services to taxonomists for standard genome sequencing and annotation.</title>
        <authorList>
            <consortium name="The Broad Institute Genomics Platform"/>
            <consortium name="The Broad Institute Genome Sequencing Center for Infectious Disease"/>
            <person name="Wu L."/>
            <person name="Ma J."/>
        </authorList>
    </citation>
    <scope>NUCLEOTIDE SEQUENCE [LARGE SCALE GENOMIC DNA]</scope>
    <source>
        <strain evidence="3">CGMCC 1.12121</strain>
    </source>
</reference>
<dbReference type="RefSeq" id="WP_246976325.1">
    <property type="nucleotide sequence ID" value="NZ_JAKGAN010000011.1"/>
</dbReference>
<accession>A0ABV9D1Z8</accession>
<sequence length="208" mass="22752">MKRLALILAILLAIALLGGVLLSATDLAWPLPPSALIPLGAFVLALGALAILALLGLALWQQLSQQQRALHDSLEALSHHGRTQTTALLAEHFMQHAERLLEKEGLDPNKRNVLRCLSIDALRGNSGRGDPNYARLARLFEWFNGEARATSGDNAERQRLLVPVLMQYAEIAVQLCRVGESEPERVGEFLNHQPPAATHNEEEEAPST</sequence>
<evidence type="ECO:0008006" key="4">
    <source>
        <dbReference type="Google" id="ProtNLM"/>
    </source>
</evidence>
<keyword evidence="1" id="KW-1133">Transmembrane helix</keyword>
<dbReference type="EMBL" id="JBHSEU010000019">
    <property type="protein sequence ID" value="MFC4539270.1"/>
    <property type="molecule type" value="Genomic_DNA"/>
</dbReference>
<name>A0ABV9D1Z8_9GAMM</name>